<feature type="transmembrane region" description="Helical" evidence="1">
    <location>
        <begin position="284"/>
        <end position="302"/>
    </location>
</feature>
<dbReference type="Proteomes" id="UP000184346">
    <property type="component" value="Unassembled WGS sequence"/>
</dbReference>
<keyword evidence="3" id="KW-1185">Reference proteome</keyword>
<organism evidence="2 3">
    <name type="scientific">Modicisalibacter ilicicola DSM 19980</name>
    <dbReference type="NCBI Taxonomy" id="1121942"/>
    <lineage>
        <taxon>Bacteria</taxon>
        <taxon>Pseudomonadati</taxon>
        <taxon>Pseudomonadota</taxon>
        <taxon>Gammaproteobacteria</taxon>
        <taxon>Oceanospirillales</taxon>
        <taxon>Halomonadaceae</taxon>
        <taxon>Modicisalibacter</taxon>
    </lineage>
</organism>
<feature type="transmembrane region" description="Helical" evidence="1">
    <location>
        <begin position="210"/>
        <end position="233"/>
    </location>
</feature>
<reference evidence="2 3" key="1">
    <citation type="submission" date="2016-11" db="EMBL/GenBank/DDBJ databases">
        <authorList>
            <person name="Jaros S."/>
            <person name="Januszkiewicz K."/>
            <person name="Wedrychowicz H."/>
        </authorList>
    </citation>
    <scope>NUCLEOTIDE SEQUENCE [LARGE SCALE GENOMIC DNA]</scope>
    <source>
        <strain evidence="2 3">DSM 19980</strain>
    </source>
</reference>
<keyword evidence="1" id="KW-0812">Transmembrane</keyword>
<dbReference type="EMBL" id="FQUJ01000014">
    <property type="protein sequence ID" value="SHF54534.1"/>
    <property type="molecule type" value="Genomic_DNA"/>
</dbReference>
<feature type="transmembrane region" description="Helical" evidence="1">
    <location>
        <begin position="253"/>
        <end position="272"/>
    </location>
</feature>
<proteinExistence type="predicted"/>
<feature type="transmembrane region" description="Helical" evidence="1">
    <location>
        <begin position="179"/>
        <end position="198"/>
    </location>
</feature>
<name>A0A1M5CIF4_9GAMM</name>
<protein>
    <recommendedName>
        <fullName evidence="4">Quinol:cytochrome c oxidoreductase quinone-binding subunit 2</fullName>
    </recommendedName>
</protein>
<keyword evidence="1" id="KW-0472">Membrane</keyword>
<keyword evidence="1" id="KW-1133">Transmembrane helix</keyword>
<feature type="transmembrane region" description="Helical" evidence="1">
    <location>
        <begin position="77"/>
        <end position="97"/>
    </location>
</feature>
<evidence type="ECO:0000313" key="3">
    <source>
        <dbReference type="Proteomes" id="UP000184346"/>
    </source>
</evidence>
<sequence length="365" mass="40190">MSRSVLILVLGLALGLCLIGGFFDPQGLAQAWLAAWLTLGFLSLGTMALLMVHGLTGGAWGNESKHLWKALAAATPLLALALLPLLLFLGGLFPWMAPAETLPEVVRHKQFYLNAPFFIGRTLFYLTAWCLLAWWLVRPSPARRWHAPGLILWALTVTFFSYDWIMSLEPRFYSDIFGIERMVFGVGGAMALGLALGAKPLRSGVRLDLANLWLATLLGWAFVNFAQLIIIWSGNMPDEILWYLQRGAGAWGWVGRASVLLFLVIPFAMLLPTQAKRRAGWLRAAALITLTGYLLHSQWLIWPSLPATAWAWLLTPAAVVALVAFCLLGLGASHRQALFAPARQASQGADEATLSVRQEVRHENP</sequence>
<dbReference type="RefSeq" id="WP_072824190.1">
    <property type="nucleotide sequence ID" value="NZ_FQUJ01000014.1"/>
</dbReference>
<feature type="transmembrane region" description="Helical" evidence="1">
    <location>
        <begin position="117"/>
        <end position="137"/>
    </location>
</feature>
<feature type="transmembrane region" description="Helical" evidence="1">
    <location>
        <begin position="149"/>
        <end position="167"/>
    </location>
</feature>
<dbReference type="PANTHER" id="PTHR43044:SF1">
    <property type="entry name" value="QUINOL:CYTOCHROME C OXIDOREDUCTASE QUINONE-BINDING SUBUNIT 2"/>
    <property type="match status" value="1"/>
</dbReference>
<feature type="transmembrane region" description="Helical" evidence="1">
    <location>
        <begin position="33"/>
        <end position="56"/>
    </location>
</feature>
<accession>A0A1M5CIF4</accession>
<evidence type="ECO:0008006" key="4">
    <source>
        <dbReference type="Google" id="ProtNLM"/>
    </source>
</evidence>
<dbReference type="AlphaFoldDB" id="A0A1M5CIF4"/>
<dbReference type="PANTHER" id="PTHR43044">
    <property type="match status" value="1"/>
</dbReference>
<dbReference type="STRING" id="1121942.SAMN02745148_02932"/>
<dbReference type="OrthoDB" id="140980at2"/>
<evidence type="ECO:0000313" key="2">
    <source>
        <dbReference type="EMBL" id="SHF54534.1"/>
    </source>
</evidence>
<feature type="transmembrane region" description="Helical" evidence="1">
    <location>
        <begin position="308"/>
        <end position="330"/>
    </location>
</feature>
<gene>
    <name evidence="2" type="ORF">SAMN02745148_02932</name>
</gene>
<evidence type="ECO:0000256" key="1">
    <source>
        <dbReference type="SAM" id="Phobius"/>
    </source>
</evidence>